<keyword evidence="2" id="KW-1185">Reference proteome</keyword>
<gene>
    <name evidence="1" type="ORF">GQF63_02415</name>
</gene>
<dbReference type="EMBL" id="WSQA01000002">
    <property type="protein sequence ID" value="MVZ60868.1"/>
    <property type="molecule type" value="Genomic_DNA"/>
</dbReference>
<organism evidence="1 2">
    <name type="scientific">Sphingobacterium humi</name>
    <dbReference type="NCBI Taxonomy" id="1796905"/>
    <lineage>
        <taxon>Bacteria</taxon>
        <taxon>Pseudomonadati</taxon>
        <taxon>Bacteroidota</taxon>
        <taxon>Sphingobacteriia</taxon>
        <taxon>Sphingobacteriales</taxon>
        <taxon>Sphingobacteriaceae</taxon>
        <taxon>Sphingobacterium</taxon>
    </lineage>
</organism>
<proteinExistence type="predicted"/>
<comment type="caution">
    <text evidence="1">The sequence shown here is derived from an EMBL/GenBank/DDBJ whole genome shotgun (WGS) entry which is preliminary data.</text>
</comment>
<evidence type="ECO:0000313" key="1">
    <source>
        <dbReference type="EMBL" id="MVZ60868.1"/>
    </source>
</evidence>
<evidence type="ECO:0000313" key="2">
    <source>
        <dbReference type="Proteomes" id="UP000435036"/>
    </source>
</evidence>
<dbReference type="Proteomes" id="UP000435036">
    <property type="component" value="Unassembled WGS sequence"/>
</dbReference>
<dbReference type="AlphaFoldDB" id="A0A6N8KY64"/>
<name>A0A6N8KY64_9SPHI</name>
<reference evidence="1 2" key="1">
    <citation type="submission" date="2019-12" db="EMBL/GenBank/DDBJ databases">
        <authorList>
            <person name="Dong K."/>
        </authorList>
    </citation>
    <scope>NUCLEOTIDE SEQUENCE [LARGE SCALE GENOMIC DNA]</scope>
    <source>
        <strain evidence="1 2">JCM 31225</strain>
    </source>
</reference>
<dbReference type="OrthoDB" id="997115at2"/>
<dbReference type="RefSeq" id="WP_160367526.1">
    <property type="nucleotide sequence ID" value="NZ_WSQA01000002.1"/>
</dbReference>
<accession>A0A6N8KY64</accession>
<sequence length="121" mass="13685">MAFIVYFIALHFVPCGDHFHYFQDQQAVKSEPHACHTPEEGSINELAAQEQEAHNGTHHCSPLCVCGCCHMAISDQVASTFNLSEELLALRKPADYQPDYCNHYIHNHQNTIFQPPKGLYS</sequence>
<protein>
    <submittedName>
        <fullName evidence="1">Uncharacterized protein</fullName>
    </submittedName>
</protein>